<sequence>MSEPSLLHRLVPCSFLVLRIFLLRSTAVYRGWCPPAGCVVRNNLQRVFPCVRSHPDRRYGLMSILQTWACSVELISNGSTPRSEGTRSHRKLQDLSLLSAGAYSQLL</sequence>
<proteinExistence type="predicted"/>
<reference evidence="2 3" key="2">
    <citation type="journal article" date="2012" name="Proc. Natl. Acad. Sci. U.S.A.">
        <title>Antigenic diversity is generated by distinct evolutionary mechanisms in African trypanosome species.</title>
        <authorList>
            <person name="Jackson A.P."/>
            <person name="Berry A."/>
            <person name="Aslett M."/>
            <person name="Allison H.C."/>
            <person name="Burton P."/>
            <person name="Vavrova-Anderson J."/>
            <person name="Brown R."/>
            <person name="Browne H."/>
            <person name="Corton N."/>
            <person name="Hauser H."/>
            <person name="Gamble J."/>
            <person name="Gilderthorp R."/>
            <person name="Marcello L."/>
            <person name="McQuillan J."/>
            <person name="Otto T.D."/>
            <person name="Quail M.A."/>
            <person name="Sanders M.J."/>
            <person name="van Tonder A."/>
            <person name="Ginger M.L."/>
            <person name="Field M.C."/>
            <person name="Barry J.D."/>
            <person name="Hertz-Fowler C."/>
            <person name="Berriman M."/>
        </authorList>
    </citation>
    <scope>NUCLEOTIDE SEQUENCE [LARGE SCALE GENOMIC DNA]</scope>
    <source>
        <strain evidence="2 3">IL3000</strain>
    </source>
</reference>
<reference evidence="3" key="1">
    <citation type="submission" date="2011-07" db="EMBL/GenBank/DDBJ databases">
        <title>Divergent evolution of antigenic variation in African trypanosomes.</title>
        <authorList>
            <person name="Jackson A.P."/>
            <person name="Berry A."/>
            <person name="Allison H.C."/>
            <person name="Burton P."/>
            <person name="Anderson J."/>
            <person name="Aslett M."/>
            <person name="Brown R."/>
            <person name="Corton N."/>
            <person name="Harris D."/>
            <person name="Hauser H."/>
            <person name="Gamble J."/>
            <person name="Gilderthorp R."/>
            <person name="McQuillan J."/>
            <person name="Quail M.A."/>
            <person name="Sanders M."/>
            <person name="Van Tonder A."/>
            <person name="Ginger M.L."/>
            <person name="Donelson J.E."/>
            <person name="Field M.C."/>
            <person name="Barry J.D."/>
            <person name="Berriman M."/>
            <person name="Hertz-Fowler C."/>
        </authorList>
    </citation>
    <scope>NUCLEOTIDE SEQUENCE [LARGE SCALE GENOMIC DNA]</scope>
    <source>
        <strain evidence="3">IL3000</strain>
    </source>
</reference>
<dbReference type="AlphaFoldDB" id="F9W9U6"/>
<evidence type="ECO:0008006" key="4">
    <source>
        <dbReference type="Google" id="ProtNLM"/>
    </source>
</evidence>
<organism evidence="2 3">
    <name type="scientific">Trypanosoma congolense (strain IL3000)</name>
    <dbReference type="NCBI Taxonomy" id="1068625"/>
    <lineage>
        <taxon>Eukaryota</taxon>
        <taxon>Discoba</taxon>
        <taxon>Euglenozoa</taxon>
        <taxon>Kinetoplastea</taxon>
        <taxon>Metakinetoplastina</taxon>
        <taxon>Trypanosomatida</taxon>
        <taxon>Trypanosomatidae</taxon>
        <taxon>Trypanosoma</taxon>
        <taxon>Nannomonas</taxon>
    </lineage>
</organism>
<keyword evidence="1" id="KW-0732">Signal</keyword>
<evidence type="ECO:0000256" key="1">
    <source>
        <dbReference type="SAM" id="SignalP"/>
    </source>
</evidence>
<protein>
    <recommendedName>
        <fullName evidence="4">T. congolense-specific, cell surface-expressed gene family</fullName>
    </recommendedName>
</protein>
<evidence type="ECO:0000313" key="3">
    <source>
        <dbReference type="Proteomes" id="UP000000702"/>
    </source>
</evidence>
<gene>
    <name evidence="2" type="ORF">TCIL3000_0_46840</name>
</gene>
<dbReference type="EMBL" id="CAEQ01001351">
    <property type="protein sequence ID" value="CCD14001.1"/>
    <property type="molecule type" value="Genomic_DNA"/>
</dbReference>
<evidence type="ECO:0000313" key="2">
    <source>
        <dbReference type="EMBL" id="CCD14001.1"/>
    </source>
</evidence>
<keyword evidence="3" id="KW-1185">Reference proteome</keyword>
<dbReference type="Proteomes" id="UP000000702">
    <property type="component" value="Unassembled WGS sequence"/>
</dbReference>
<accession>F9W9U6</accession>
<feature type="signal peptide" evidence="1">
    <location>
        <begin position="1"/>
        <end position="27"/>
    </location>
</feature>
<comment type="caution">
    <text evidence="2">The sequence shown here is derived from an EMBL/GenBank/DDBJ whole genome shotgun (WGS) entry which is preliminary data.</text>
</comment>
<feature type="chain" id="PRO_5003390012" description="T. congolense-specific, cell surface-expressed gene family" evidence="1">
    <location>
        <begin position="28"/>
        <end position="107"/>
    </location>
</feature>
<name>F9W9U6_TRYCI</name>